<dbReference type="InterPro" id="IPR051400">
    <property type="entry name" value="HAD-like_hydrolase"/>
</dbReference>
<dbReference type="SFLD" id="SFLDS00003">
    <property type="entry name" value="Haloacid_Dehalogenase"/>
    <property type="match status" value="1"/>
</dbReference>
<evidence type="ECO:0000313" key="6">
    <source>
        <dbReference type="EMBL" id="RQG86805.1"/>
    </source>
</evidence>
<dbReference type="NCBIfam" id="TIGR01549">
    <property type="entry name" value="HAD-SF-IA-v1"/>
    <property type="match status" value="1"/>
</dbReference>
<proteinExistence type="inferred from homology"/>
<dbReference type="Pfam" id="PF13419">
    <property type="entry name" value="HAD_2"/>
    <property type="match status" value="1"/>
</dbReference>
<dbReference type="AlphaFoldDB" id="A0A3N6LMM9"/>
<dbReference type="Gene3D" id="1.20.120.710">
    <property type="entry name" value="Haloacid dehalogenase hydrolase-like domain"/>
    <property type="match status" value="1"/>
</dbReference>
<keyword evidence="4 6" id="KW-0378">Hydrolase</keyword>
<protein>
    <submittedName>
        <fullName evidence="6">HAD family hydrolase</fullName>
    </submittedName>
</protein>
<comment type="caution">
    <text evidence="6">The sequence shown here is derived from an EMBL/GenBank/DDBJ whole genome shotgun (WGS) entry which is preliminary data.</text>
</comment>
<evidence type="ECO:0000256" key="5">
    <source>
        <dbReference type="ARBA" id="ARBA00022842"/>
    </source>
</evidence>
<keyword evidence="7" id="KW-1185">Reference proteome</keyword>
<dbReference type="GO" id="GO:0046872">
    <property type="term" value="F:metal ion binding"/>
    <property type="evidence" value="ECO:0007669"/>
    <property type="project" value="UniProtKB-KW"/>
</dbReference>
<comment type="cofactor">
    <cofactor evidence="1">
        <name>Mg(2+)</name>
        <dbReference type="ChEBI" id="CHEBI:18420"/>
    </cofactor>
</comment>
<name>A0A3N6LMM9_9EURY</name>
<reference evidence="6 7" key="1">
    <citation type="submission" date="2018-10" db="EMBL/GenBank/DDBJ databases">
        <title>Natrarchaeobius chitinivorans gen. nov., sp. nov., and Natrarchaeobius haloalkaliphilus sp. nov., alkaliphilic, chitin-utilizing haloarchaea from hypersaline alkaline lakes.</title>
        <authorList>
            <person name="Sorokin D.Y."/>
            <person name="Elcheninov A.G."/>
            <person name="Kostrikina N.A."/>
            <person name="Bale N.J."/>
            <person name="Sinninghe Damste J.S."/>
            <person name="Khijniak T.V."/>
            <person name="Kublanov I.V."/>
            <person name="Toshchakov S.V."/>
        </authorList>
    </citation>
    <scope>NUCLEOTIDE SEQUENCE [LARGE SCALE GENOMIC DNA]</scope>
    <source>
        <strain evidence="6 7">AArcht-Sl</strain>
    </source>
</reference>
<gene>
    <name evidence="6" type="ORF">EA462_16475</name>
</gene>
<dbReference type="RefSeq" id="WP_124179701.1">
    <property type="nucleotide sequence ID" value="NZ_REFY01000007.1"/>
</dbReference>
<evidence type="ECO:0000256" key="3">
    <source>
        <dbReference type="ARBA" id="ARBA00022723"/>
    </source>
</evidence>
<keyword evidence="3" id="KW-0479">Metal-binding</keyword>
<dbReference type="InterPro" id="IPR023214">
    <property type="entry name" value="HAD_sf"/>
</dbReference>
<organism evidence="6 7">
    <name type="scientific">Natrarchaeobius halalkaliphilus</name>
    <dbReference type="NCBI Taxonomy" id="1679091"/>
    <lineage>
        <taxon>Archaea</taxon>
        <taxon>Methanobacteriati</taxon>
        <taxon>Methanobacteriota</taxon>
        <taxon>Stenosarchaea group</taxon>
        <taxon>Halobacteria</taxon>
        <taxon>Halobacteriales</taxon>
        <taxon>Natrialbaceae</taxon>
        <taxon>Natrarchaeobius</taxon>
    </lineage>
</organism>
<accession>A0A3N6LMM9</accession>
<dbReference type="NCBIfam" id="TIGR01509">
    <property type="entry name" value="HAD-SF-IA-v3"/>
    <property type="match status" value="1"/>
</dbReference>
<dbReference type="Proteomes" id="UP000273828">
    <property type="component" value="Unassembled WGS sequence"/>
</dbReference>
<evidence type="ECO:0000256" key="1">
    <source>
        <dbReference type="ARBA" id="ARBA00001946"/>
    </source>
</evidence>
<dbReference type="PANTHER" id="PTHR46470:SF2">
    <property type="entry name" value="GLYCERALDEHYDE 3-PHOSPHATE PHOSPHATASE"/>
    <property type="match status" value="1"/>
</dbReference>
<dbReference type="InterPro" id="IPR036412">
    <property type="entry name" value="HAD-like_sf"/>
</dbReference>
<keyword evidence="5" id="KW-0460">Magnesium</keyword>
<evidence type="ECO:0000313" key="7">
    <source>
        <dbReference type="Proteomes" id="UP000273828"/>
    </source>
</evidence>
<dbReference type="SUPFAM" id="SSF56784">
    <property type="entry name" value="HAD-like"/>
    <property type="match status" value="1"/>
</dbReference>
<dbReference type="InterPro" id="IPR041492">
    <property type="entry name" value="HAD_2"/>
</dbReference>
<evidence type="ECO:0000256" key="2">
    <source>
        <dbReference type="ARBA" id="ARBA00007958"/>
    </source>
</evidence>
<dbReference type="Gene3D" id="3.40.50.1000">
    <property type="entry name" value="HAD superfamily/HAD-like"/>
    <property type="match status" value="1"/>
</dbReference>
<dbReference type="PANTHER" id="PTHR46470">
    <property type="entry name" value="N-ACYLNEURAMINATE-9-PHOSPHATASE"/>
    <property type="match status" value="1"/>
</dbReference>
<dbReference type="GO" id="GO:0044281">
    <property type="term" value="P:small molecule metabolic process"/>
    <property type="evidence" value="ECO:0007669"/>
    <property type="project" value="UniProtKB-ARBA"/>
</dbReference>
<dbReference type="EMBL" id="REFY01000007">
    <property type="protein sequence ID" value="RQG86805.1"/>
    <property type="molecule type" value="Genomic_DNA"/>
</dbReference>
<evidence type="ECO:0000256" key="4">
    <source>
        <dbReference type="ARBA" id="ARBA00022801"/>
    </source>
</evidence>
<dbReference type="GO" id="GO:0016791">
    <property type="term" value="F:phosphatase activity"/>
    <property type="evidence" value="ECO:0007669"/>
    <property type="project" value="TreeGrafter"/>
</dbReference>
<comment type="similarity">
    <text evidence="2">Belongs to the HAD-like hydrolase superfamily.</text>
</comment>
<dbReference type="InterPro" id="IPR006439">
    <property type="entry name" value="HAD-SF_hydro_IA"/>
</dbReference>
<dbReference type="SFLD" id="SFLDG01129">
    <property type="entry name" value="C1.5:_HAD__Beta-PGM__Phosphata"/>
    <property type="match status" value="1"/>
</dbReference>
<dbReference type="OrthoDB" id="131325at2157"/>
<sequence length="217" mass="23476">MVETVIFDLDNTLVVFDRDRNARLAATTDEVGAPPLTNEEYLSVHKKYLTNETREPIFAELLADQDDIDPAAAAAAYRDVTAEAILPLDGVVAMLEELSHEYSIGLLTNGPERAQREKLATLGWDNLFDEALATGEIQSGKPDSLSFKTILNELAVSPEEAVYVGDSIESDINGATNAGLRAIQVLYDGGPDPHSRAAGHVEQNQIAEELPSLISTL</sequence>